<organism evidence="2 3">
    <name type="scientific">Phytohabitans aurantiacus</name>
    <dbReference type="NCBI Taxonomy" id="3016789"/>
    <lineage>
        <taxon>Bacteria</taxon>
        <taxon>Bacillati</taxon>
        <taxon>Actinomycetota</taxon>
        <taxon>Actinomycetes</taxon>
        <taxon>Micromonosporales</taxon>
        <taxon>Micromonosporaceae</taxon>
    </lineage>
</organism>
<dbReference type="GO" id="GO:0016853">
    <property type="term" value="F:isomerase activity"/>
    <property type="evidence" value="ECO:0007669"/>
    <property type="project" value="UniProtKB-KW"/>
</dbReference>
<gene>
    <name evidence="2" type="primary">manA</name>
    <name evidence="2" type="ORF">Pa4123_68610</name>
</gene>
<evidence type="ECO:0000313" key="3">
    <source>
        <dbReference type="Proteomes" id="UP001144280"/>
    </source>
</evidence>
<feature type="compositionally biased region" description="Basic and acidic residues" evidence="1">
    <location>
        <begin position="337"/>
        <end position="373"/>
    </location>
</feature>
<reference evidence="2" key="1">
    <citation type="submission" date="2022-12" db="EMBL/GenBank/DDBJ databases">
        <title>New Phytohabitans aurantiacus sp. RD004123 nov., an actinomycete isolated from soil.</title>
        <authorList>
            <person name="Triningsih D.W."/>
            <person name="Harunari E."/>
            <person name="Igarashi Y."/>
        </authorList>
    </citation>
    <scope>NUCLEOTIDE SEQUENCE</scope>
    <source>
        <strain evidence="2">RD004123</strain>
    </source>
</reference>
<comment type="caution">
    <text evidence="2">The sequence shown here is derived from an EMBL/GenBank/DDBJ whole genome shotgun (WGS) entry which is preliminary data.</text>
</comment>
<keyword evidence="3" id="KW-1185">Reference proteome</keyword>
<dbReference type="RefSeq" id="WP_281902728.1">
    <property type="nucleotide sequence ID" value="NZ_BSDI01000046.1"/>
</dbReference>
<proteinExistence type="predicted"/>
<dbReference type="Gene3D" id="2.60.120.10">
    <property type="entry name" value="Jelly Rolls"/>
    <property type="match status" value="1"/>
</dbReference>
<keyword evidence="2" id="KW-0413">Isomerase</keyword>
<accession>A0ABQ5R5A4</accession>
<dbReference type="EMBL" id="BSDI01000046">
    <property type="protein sequence ID" value="GLI01585.1"/>
    <property type="molecule type" value="Genomic_DNA"/>
</dbReference>
<evidence type="ECO:0000313" key="2">
    <source>
        <dbReference type="EMBL" id="GLI01585.1"/>
    </source>
</evidence>
<dbReference type="InterPro" id="IPR014710">
    <property type="entry name" value="RmlC-like_jellyroll"/>
</dbReference>
<evidence type="ECO:0000256" key="1">
    <source>
        <dbReference type="SAM" id="MobiDB-lite"/>
    </source>
</evidence>
<dbReference type="Proteomes" id="UP001144280">
    <property type="component" value="Unassembled WGS sequence"/>
</dbReference>
<name>A0ABQ5R5A4_9ACTN</name>
<dbReference type="SUPFAM" id="SSF51182">
    <property type="entry name" value="RmlC-like cupins"/>
    <property type="match status" value="1"/>
</dbReference>
<feature type="region of interest" description="Disordered" evidence="1">
    <location>
        <begin position="334"/>
        <end position="373"/>
    </location>
</feature>
<dbReference type="InterPro" id="IPR011051">
    <property type="entry name" value="RmlC_Cupin_sf"/>
</dbReference>
<protein>
    <submittedName>
        <fullName evidence="2">Mannose-6-phosphate isomerase</fullName>
    </submittedName>
</protein>
<sequence length="373" mass="39810">MKPVAQLLPLNHPEHFYRGGERIAALRGGSVEEGARRPEEWIASMTPMTSRPDQGFSRLADGALLRDAIAADPDGWLGKEHVARYGASTELLVKLLDPAQRLPVHLHPDRAFARQHLGLPHGKTEAWIVLEVDEGARVRLGFAAPMRMADVRAMVDGGDSDGLMESLRTRAVRPGDAVLVPAGVPHSVDPGIFLLELQEPTDLSILLEAEGMAVDVPRDGHLGLGFDVALEALRLDPIADLDALITRPHAVDPGRLADLMPAAAGPYFRAHLSADDSGPSVAAGFAVVVGTAGSGRLVPAHGDPLPLGRGDAAVVPFAAGDWRLDGPVEAVVCRPPLPEDNRPPLAEHDRPPLPEETPEPRPEETPQRLAEEA</sequence>
<dbReference type="CDD" id="cd07010">
    <property type="entry name" value="cupin_PMI_type_I_N_bac"/>
    <property type="match status" value="1"/>
</dbReference>